<dbReference type="Pfam" id="PF13843">
    <property type="entry name" value="DDE_Tnp_1_7"/>
    <property type="match status" value="1"/>
</dbReference>
<gene>
    <name evidence="2" type="ORF">ABMA27_009141</name>
</gene>
<keyword evidence="3" id="KW-1185">Reference proteome</keyword>
<sequence>MNLCFYLEEKKLRQYIWARKNKIYVSEWVDKRPVLMITTLNHPEMVNDTNRHGQSKSKPLEVATYNKFMSGIDRCDQMVSHYSSPSKTARWYKKVIFHLLDLAVWNSFYIYENYVKRNSKSYGFINFRKE</sequence>
<evidence type="ECO:0000259" key="1">
    <source>
        <dbReference type="Pfam" id="PF13843"/>
    </source>
</evidence>
<proteinExistence type="predicted"/>
<dbReference type="PANTHER" id="PTHR46599:SF3">
    <property type="entry name" value="PIGGYBAC TRANSPOSABLE ELEMENT-DERIVED PROTEIN 4"/>
    <property type="match status" value="1"/>
</dbReference>
<protein>
    <recommendedName>
        <fullName evidence="1">PiggyBac transposable element-derived protein domain-containing protein</fullName>
    </recommendedName>
</protein>
<evidence type="ECO:0000313" key="2">
    <source>
        <dbReference type="EMBL" id="KAL0861647.1"/>
    </source>
</evidence>
<accession>A0ABR3HA29</accession>
<name>A0ABR3HA29_LOXSC</name>
<dbReference type="Proteomes" id="UP001549920">
    <property type="component" value="Unassembled WGS sequence"/>
</dbReference>
<dbReference type="PANTHER" id="PTHR46599">
    <property type="entry name" value="PIGGYBAC TRANSPOSABLE ELEMENT-DERIVED PROTEIN 4"/>
    <property type="match status" value="1"/>
</dbReference>
<dbReference type="InterPro" id="IPR029526">
    <property type="entry name" value="PGBD"/>
</dbReference>
<reference evidence="2 3" key="1">
    <citation type="submission" date="2024-06" db="EMBL/GenBank/DDBJ databases">
        <title>A chromosome-level genome assembly of beet webworm, Loxostege sticticalis.</title>
        <authorList>
            <person name="Zhang Y."/>
        </authorList>
    </citation>
    <scope>NUCLEOTIDE SEQUENCE [LARGE SCALE GENOMIC DNA]</scope>
    <source>
        <strain evidence="2">AQ026</strain>
        <tissue evidence="2">Whole body</tissue>
    </source>
</reference>
<comment type="caution">
    <text evidence="2">The sequence shown here is derived from an EMBL/GenBank/DDBJ whole genome shotgun (WGS) entry which is preliminary data.</text>
</comment>
<feature type="domain" description="PiggyBac transposable element-derived protein" evidence="1">
    <location>
        <begin position="20"/>
        <end position="108"/>
    </location>
</feature>
<dbReference type="EMBL" id="JBEUOH010000023">
    <property type="protein sequence ID" value="KAL0861647.1"/>
    <property type="molecule type" value="Genomic_DNA"/>
</dbReference>
<evidence type="ECO:0000313" key="3">
    <source>
        <dbReference type="Proteomes" id="UP001549920"/>
    </source>
</evidence>
<organism evidence="2 3">
    <name type="scientific">Loxostege sticticalis</name>
    <name type="common">Beet webworm moth</name>
    <dbReference type="NCBI Taxonomy" id="481309"/>
    <lineage>
        <taxon>Eukaryota</taxon>
        <taxon>Metazoa</taxon>
        <taxon>Ecdysozoa</taxon>
        <taxon>Arthropoda</taxon>
        <taxon>Hexapoda</taxon>
        <taxon>Insecta</taxon>
        <taxon>Pterygota</taxon>
        <taxon>Neoptera</taxon>
        <taxon>Endopterygota</taxon>
        <taxon>Lepidoptera</taxon>
        <taxon>Glossata</taxon>
        <taxon>Ditrysia</taxon>
        <taxon>Pyraloidea</taxon>
        <taxon>Crambidae</taxon>
        <taxon>Pyraustinae</taxon>
        <taxon>Loxostege</taxon>
    </lineage>
</organism>